<keyword evidence="2" id="KW-1185">Reference proteome</keyword>
<evidence type="ECO:0000313" key="1">
    <source>
        <dbReference type="EMBL" id="CEL03206.1"/>
    </source>
</evidence>
<proteinExistence type="predicted"/>
<dbReference type="STRING" id="454130.A0A0U5FV79"/>
<name>A0A0U5FV79_ASPCI</name>
<evidence type="ECO:0000313" key="2">
    <source>
        <dbReference type="Proteomes" id="UP000054771"/>
    </source>
</evidence>
<organism evidence="1 2">
    <name type="scientific">Aspergillus calidoustus</name>
    <dbReference type="NCBI Taxonomy" id="454130"/>
    <lineage>
        <taxon>Eukaryota</taxon>
        <taxon>Fungi</taxon>
        <taxon>Dikarya</taxon>
        <taxon>Ascomycota</taxon>
        <taxon>Pezizomycotina</taxon>
        <taxon>Eurotiomycetes</taxon>
        <taxon>Eurotiomycetidae</taxon>
        <taxon>Eurotiales</taxon>
        <taxon>Aspergillaceae</taxon>
        <taxon>Aspergillus</taxon>
        <taxon>Aspergillus subgen. Nidulantes</taxon>
    </lineage>
</organism>
<dbReference type="Proteomes" id="UP000054771">
    <property type="component" value="Unassembled WGS sequence"/>
</dbReference>
<reference evidence="2" key="1">
    <citation type="journal article" date="2016" name="Genome Announc.">
        <title>Draft genome sequences of fungus Aspergillus calidoustus.</title>
        <authorList>
            <person name="Horn F."/>
            <person name="Linde J."/>
            <person name="Mattern D.J."/>
            <person name="Walther G."/>
            <person name="Guthke R."/>
            <person name="Scherlach K."/>
            <person name="Martin K."/>
            <person name="Brakhage A.A."/>
            <person name="Petzke L."/>
            <person name="Valiante V."/>
        </authorList>
    </citation>
    <scope>NUCLEOTIDE SEQUENCE [LARGE SCALE GENOMIC DNA]</scope>
    <source>
        <strain evidence="2">SF006504</strain>
    </source>
</reference>
<dbReference type="OrthoDB" id="2549237at2759"/>
<gene>
    <name evidence="1" type="ORF">ASPCAL04363</name>
</gene>
<sequence length="794" mass="89520">MGKVVSALAIYELKQKSVRAREPPERRRWAEQAIKLAARTSSVEIFADIVEWSKRYIRDPLVFPDLMCEIIDSSGGLLSCRIDLNGVTIPVSKSVLLQEAQTGHKILEDIHQASSLLLREPWARPSIPRITRSVPGMLSRIVGGRMNVVRKLPCGDSVTDSEVFEILVQPMASILLEYERQGNMEGQTDVDWSGPSGMAVSYYLPATPNPREMAFIDRLAKVRDEIWQQHSARNDPRVLELRAGWPRGLPIQSLVHSQAFVHCAIKHEEYVPFISSRANQVLFGAANTVMAAVKDEEKDLIDGFVDDLDFVIRAFLGDGDRDRSRDALRLWEYYSRLLQPHPDYLGLFQDWLVTRMLSIGDMAEAINFIRPPLQSPSQIRPTVSRVPTGSEIIEWDPHEGDYPLSSKTVDDEKEARKPEPCRVPCTVLNCRMGGSIPSKAPLVERKTHPEPQRLSIWSSKNCTLAADTQDLSRCVQDSVVLAALLFLDTYTKSPRILRTKFPDVEFPRCAERESTKRIPPQVLWELIWSFLDTLKAEPNAANYSSLLFHTFDLIEILLQTDKPQLAIDVVIRVWQDFANESSLHRKICLVKLGRVLTPEQGREMMRGFTRYVCESLQAQQQQPAKEEKKEKKAFIKVTTAKMLAQALAEADFLSQSDRRETLQTMFNSAHHIDIRREIAAALLELVNTCDDSNAEPYRVFATIASSVAGPNKRATTTEAEWAIAETGPAPLCSSSFRSSYIELVVSTAVSKVPDRLRSDYVQNVLITLLQESTRQHTRWMAAMSARLGLSVSGL</sequence>
<accession>A0A0U5FV79</accession>
<dbReference type="OMA" id="EHAAIND"/>
<dbReference type="EMBL" id="CDMC01000003">
    <property type="protein sequence ID" value="CEL03206.1"/>
    <property type="molecule type" value="Genomic_DNA"/>
</dbReference>
<dbReference type="AlphaFoldDB" id="A0A0U5FV79"/>
<protein>
    <submittedName>
        <fullName evidence="1">Uncharacterized protein</fullName>
    </submittedName>
</protein>